<keyword evidence="11" id="KW-0511">Multifunctional enzyme</keyword>
<dbReference type="Proteomes" id="UP000276542">
    <property type="component" value="Unassembled WGS sequence"/>
</dbReference>
<evidence type="ECO:0000256" key="10">
    <source>
        <dbReference type="ARBA" id="ARBA00023239"/>
    </source>
</evidence>
<reference evidence="17" key="1">
    <citation type="submission" date="2018-09" db="EMBL/GenBank/DDBJ databases">
        <authorList>
            <person name="Zhu H."/>
        </authorList>
    </citation>
    <scope>NUCLEOTIDE SEQUENCE [LARGE SCALE GENOMIC DNA]</scope>
    <source>
        <strain evidence="17">K1W22B-1</strain>
    </source>
</reference>
<keyword evidence="7" id="KW-0560">Oxidoreductase</keyword>
<evidence type="ECO:0000256" key="9">
    <source>
        <dbReference type="ARBA" id="ARBA00023098"/>
    </source>
</evidence>
<accession>A0A3A5H6X0</accession>
<dbReference type="OrthoDB" id="5240528at2"/>
<dbReference type="GO" id="GO:0004300">
    <property type="term" value="F:enoyl-CoA hydratase activity"/>
    <property type="evidence" value="ECO:0007669"/>
    <property type="project" value="TreeGrafter"/>
</dbReference>
<dbReference type="SUPFAM" id="SSF51735">
    <property type="entry name" value="NAD(P)-binding Rossmann-fold domains"/>
    <property type="match status" value="1"/>
</dbReference>
<comment type="similarity">
    <text evidence="4">Belongs to the 3-hydroxyacyl-CoA dehydrogenase family.</text>
</comment>
<dbReference type="EMBL" id="QYRP01000002">
    <property type="protein sequence ID" value="RJS45628.1"/>
    <property type="molecule type" value="Genomic_DNA"/>
</dbReference>
<comment type="catalytic activity">
    <reaction evidence="12">
        <text>a (3S)-3-hydroxyacyl-CoA + NAD(+) = a 3-oxoacyl-CoA + NADH + H(+)</text>
        <dbReference type="Rhea" id="RHEA:22432"/>
        <dbReference type="ChEBI" id="CHEBI:15378"/>
        <dbReference type="ChEBI" id="CHEBI:57318"/>
        <dbReference type="ChEBI" id="CHEBI:57540"/>
        <dbReference type="ChEBI" id="CHEBI:57945"/>
        <dbReference type="ChEBI" id="CHEBI:90726"/>
        <dbReference type="EC" id="1.1.1.35"/>
    </reaction>
</comment>
<dbReference type="Pfam" id="PF02737">
    <property type="entry name" value="3HCDH_N"/>
    <property type="match status" value="1"/>
</dbReference>
<evidence type="ECO:0000256" key="2">
    <source>
        <dbReference type="ARBA" id="ARBA00005086"/>
    </source>
</evidence>
<comment type="pathway">
    <text evidence="2">Lipid metabolism; butanoate metabolism.</text>
</comment>
<dbReference type="Gene3D" id="3.90.226.10">
    <property type="entry name" value="2-enoyl-CoA Hydratase, Chain A, domain 1"/>
    <property type="match status" value="1"/>
</dbReference>
<evidence type="ECO:0000256" key="7">
    <source>
        <dbReference type="ARBA" id="ARBA00023002"/>
    </source>
</evidence>
<dbReference type="Gene3D" id="3.40.50.720">
    <property type="entry name" value="NAD(P)-binding Rossmann-like Domain"/>
    <property type="match status" value="1"/>
</dbReference>
<dbReference type="AlphaFoldDB" id="A0A3A5H6X0"/>
<evidence type="ECO:0000256" key="4">
    <source>
        <dbReference type="ARBA" id="ARBA00009463"/>
    </source>
</evidence>
<dbReference type="GO" id="GO:0016509">
    <property type="term" value="F:long-chain (3S)-3-hydroxyacyl-CoA dehydrogenase (NAD+) activity"/>
    <property type="evidence" value="ECO:0007669"/>
    <property type="project" value="TreeGrafter"/>
</dbReference>
<comment type="caution">
    <text evidence="16">The sequence shown here is derived from an EMBL/GenBank/DDBJ whole genome shotgun (WGS) entry which is preliminary data.</text>
</comment>
<keyword evidence="17" id="KW-1185">Reference proteome</keyword>
<keyword evidence="8" id="KW-0520">NAD</keyword>
<keyword evidence="5" id="KW-0276">Fatty acid metabolism</keyword>
<keyword evidence="10" id="KW-0456">Lyase</keyword>
<evidence type="ECO:0000259" key="15">
    <source>
        <dbReference type="Pfam" id="PF02737"/>
    </source>
</evidence>
<dbReference type="CDD" id="cd06558">
    <property type="entry name" value="crotonase-like"/>
    <property type="match status" value="1"/>
</dbReference>
<dbReference type="GO" id="GO:0006635">
    <property type="term" value="P:fatty acid beta-oxidation"/>
    <property type="evidence" value="ECO:0007669"/>
    <property type="project" value="UniProtKB-UniPathway"/>
</dbReference>
<dbReference type="Gene3D" id="1.10.1040.50">
    <property type="match status" value="1"/>
</dbReference>
<dbReference type="InterPro" id="IPR036291">
    <property type="entry name" value="NAD(P)-bd_dom_sf"/>
</dbReference>
<evidence type="ECO:0000256" key="8">
    <source>
        <dbReference type="ARBA" id="ARBA00023027"/>
    </source>
</evidence>
<dbReference type="PANTHER" id="PTHR43612:SF3">
    <property type="entry name" value="TRIFUNCTIONAL ENZYME SUBUNIT ALPHA, MITOCHONDRIAL"/>
    <property type="match status" value="1"/>
</dbReference>
<dbReference type="Pfam" id="PF00725">
    <property type="entry name" value="3HCDH"/>
    <property type="match status" value="1"/>
</dbReference>
<dbReference type="InterPro" id="IPR029045">
    <property type="entry name" value="ClpP/crotonase-like_dom_sf"/>
</dbReference>
<dbReference type="Pfam" id="PF00378">
    <property type="entry name" value="ECH_1"/>
    <property type="match status" value="1"/>
</dbReference>
<name>A0A3A5H6X0_9ACTN</name>
<dbReference type="InterPro" id="IPR006108">
    <property type="entry name" value="3HC_DH_C"/>
</dbReference>
<feature type="region of interest" description="Disordered" evidence="13">
    <location>
        <begin position="211"/>
        <end position="230"/>
    </location>
</feature>
<dbReference type="UniPathway" id="UPA00659"/>
<dbReference type="FunFam" id="3.40.50.720:FF:000009">
    <property type="entry name" value="Fatty oxidation complex, alpha subunit"/>
    <property type="match status" value="1"/>
</dbReference>
<dbReference type="InterPro" id="IPR001753">
    <property type="entry name" value="Enoyl-CoA_hydra/iso"/>
</dbReference>
<dbReference type="FunFam" id="3.90.226.10:FF:000047">
    <property type="entry name" value="Probable 3-hydroxyacyl-CoA dehydrogenase"/>
    <property type="match status" value="1"/>
</dbReference>
<evidence type="ECO:0000313" key="17">
    <source>
        <dbReference type="Proteomes" id="UP000276542"/>
    </source>
</evidence>
<feature type="domain" description="3-hydroxyacyl-CoA dehydrogenase C-terminal" evidence="14">
    <location>
        <begin position="508"/>
        <end position="604"/>
    </location>
</feature>
<evidence type="ECO:0000256" key="12">
    <source>
        <dbReference type="ARBA" id="ARBA00049556"/>
    </source>
</evidence>
<evidence type="ECO:0000259" key="14">
    <source>
        <dbReference type="Pfam" id="PF00725"/>
    </source>
</evidence>
<evidence type="ECO:0000256" key="1">
    <source>
        <dbReference type="ARBA" id="ARBA00005005"/>
    </source>
</evidence>
<evidence type="ECO:0000256" key="13">
    <source>
        <dbReference type="SAM" id="MobiDB-lite"/>
    </source>
</evidence>
<evidence type="ECO:0000256" key="5">
    <source>
        <dbReference type="ARBA" id="ARBA00022832"/>
    </source>
</evidence>
<comment type="pathway">
    <text evidence="1">Lipid metabolism; fatty acid beta-oxidation.</text>
</comment>
<dbReference type="InterPro" id="IPR050136">
    <property type="entry name" value="FA_oxidation_alpha_subunit"/>
</dbReference>
<organism evidence="16 17">
    <name type="scientific">Nocardioides cavernaquae</name>
    <dbReference type="NCBI Taxonomy" id="2321396"/>
    <lineage>
        <taxon>Bacteria</taxon>
        <taxon>Bacillati</taxon>
        <taxon>Actinomycetota</taxon>
        <taxon>Actinomycetes</taxon>
        <taxon>Propionibacteriales</taxon>
        <taxon>Nocardioidaceae</taxon>
        <taxon>Nocardioides</taxon>
    </lineage>
</organism>
<evidence type="ECO:0000256" key="3">
    <source>
        <dbReference type="ARBA" id="ARBA00007005"/>
    </source>
</evidence>
<dbReference type="InterPro" id="IPR008927">
    <property type="entry name" value="6-PGluconate_DH-like_C_sf"/>
</dbReference>
<protein>
    <submittedName>
        <fullName evidence="16">3-hydroxyacyl-CoA dehydrogenase</fullName>
    </submittedName>
</protein>
<keyword evidence="6" id="KW-0442">Lipid degradation</keyword>
<evidence type="ECO:0000256" key="6">
    <source>
        <dbReference type="ARBA" id="ARBA00022963"/>
    </source>
</evidence>
<dbReference type="PANTHER" id="PTHR43612">
    <property type="entry name" value="TRIFUNCTIONAL ENZYME SUBUNIT ALPHA"/>
    <property type="match status" value="1"/>
</dbReference>
<dbReference type="SUPFAM" id="SSF48179">
    <property type="entry name" value="6-phosphogluconate dehydrogenase C-terminal domain-like"/>
    <property type="match status" value="2"/>
</dbReference>
<dbReference type="SUPFAM" id="SSF52096">
    <property type="entry name" value="ClpP/crotonase"/>
    <property type="match status" value="1"/>
</dbReference>
<comment type="similarity">
    <text evidence="3">In the central section; belongs to the 3-hydroxyacyl-CoA dehydrogenase family.</text>
</comment>
<gene>
    <name evidence="16" type="ORF">D4739_04945</name>
</gene>
<proteinExistence type="inferred from homology"/>
<evidence type="ECO:0000313" key="16">
    <source>
        <dbReference type="EMBL" id="RJS45628.1"/>
    </source>
</evidence>
<evidence type="ECO:0000256" key="11">
    <source>
        <dbReference type="ARBA" id="ARBA00023268"/>
    </source>
</evidence>
<sequence length="723" mass="76884">MTDNMIKFEKDADGVVVLTMDDPNGSANVMNATYVASMGATVDRLEAERESITGVVITSAKKTFFAGGDLTTLIQVQPENAQEVFDEVETVKAQLRRIEKLGVPTVAAINGAALGGGLEIALAFRHRIAAAGRFEIGLPEVMLGLLPGGGGVTRVTRMLGVSDALQKVLLQGQRMQPAKAQSVGLIDEVLAEGADLVGAAKAWIAENKDNDAAKSQPWDQQGYKMPGGKPTSPSLAQMLPAFPAGLAKQLKGAKYPAPEAIMSASVEGAGVDFENASRIESRYFVNLATGRVAKAMTQAFFFDLQEINSGKLRPEGIEKYTPKKLVVLGAGMMGAGIAYVYAKAGVEVVLKDISIEAAEKGKAYSQAINDKAIARGRLTQEKSDELLARITPTADAADAKGADCVIEAVFENPELKAKVFAEVIPFLEPGALLCSNTSTLPITGLAQGLENEEDAPRFVGLHFFSPVDKMPLVEIIRGEKTSPESIAQAIDITMLIKKTPIVVNDGRGFYTSRVIGTFIMEGLAMLAEGVAPYSLERAATMAAFPVGTLQISDELNMETMQKIEHQTKAAMGADYPGHPGTAVVDKMIEVGRAGKLRGAGFFDYADGKRGSIWAGLADLYPVADEQPSIQEIQDRLLFPMPLDTVRCFDEGVLDSTAEANIGSIFGIGMPPNTGGTITFINNYEGGLAGFVARANELADKYGERFRPSQTLVDLAAKGESFTA</sequence>
<dbReference type="RefSeq" id="WP_120059528.1">
    <property type="nucleotide sequence ID" value="NZ_QYRP01000002.1"/>
</dbReference>
<keyword evidence="9" id="KW-0443">Lipid metabolism</keyword>
<feature type="domain" description="3-hydroxyacyl-CoA dehydrogenase NAD binding" evidence="15">
    <location>
        <begin position="325"/>
        <end position="505"/>
    </location>
</feature>
<dbReference type="GO" id="GO:0070403">
    <property type="term" value="F:NAD+ binding"/>
    <property type="evidence" value="ECO:0007669"/>
    <property type="project" value="InterPro"/>
</dbReference>
<dbReference type="InterPro" id="IPR006176">
    <property type="entry name" value="3-OHacyl-CoA_DH_NAD-bd"/>
</dbReference>